<dbReference type="SUPFAM" id="SSF54001">
    <property type="entry name" value="Cysteine proteinases"/>
    <property type="match status" value="1"/>
</dbReference>
<evidence type="ECO:0000313" key="16">
    <source>
        <dbReference type="EMBL" id="KAF5829634.1"/>
    </source>
</evidence>
<keyword evidence="17" id="KW-1185">Reference proteome</keyword>
<evidence type="ECO:0000256" key="7">
    <source>
        <dbReference type="ARBA" id="ARBA00022807"/>
    </source>
</evidence>
<dbReference type="Proteomes" id="UP000815325">
    <property type="component" value="Unassembled WGS sequence"/>
</dbReference>
<evidence type="ECO:0000256" key="10">
    <source>
        <dbReference type="ARBA" id="ARBA00029362"/>
    </source>
</evidence>
<keyword evidence="3" id="KW-0813">Transport</keyword>
<accession>A0ABQ7G4U9</accession>
<dbReference type="PANTHER" id="PTHR22624">
    <property type="entry name" value="CYSTEINE PROTEASE ATG4"/>
    <property type="match status" value="1"/>
</dbReference>
<dbReference type="InterPro" id="IPR046792">
    <property type="entry name" value="Peptidase_C54_cat"/>
</dbReference>
<evidence type="ECO:0000256" key="1">
    <source>
        <dbReference type="ARBA" id="ARBA00004496"/>
    </source>
</evidence>
<dbReference type="EMBL" id="MU070133">
    <property type="protein sequence ID" value="KAF5829634.1"/>
    <property type="molecule type" value="Genomic_DNA"/>
</dbReference>
<name>A0ABQ7G4U9_DUNSA</name>
<comment type="catalytic activity">
    <reaction evidence="10">
        <text>[protein]-C-terminal L-amino acid-glycyl-phosphatidylethanolamide + H2O = [protein]-C-terminal L-amino acid-glycine + a 1,2-diacyl-sn-glycero-3-phosphoethanolamine</text>
        <dbReference type="Rhea" id="RHEA:67548"/>
        <dbReference type="Rhea" id="RHEA-COMP:17323"/>
        <dbReference type="Rhea" id="RHEA-COMP:17324"/>
        <dbReference type="ChEBI" id="CHEBI:15377"/>
        <dbReference type="ChEBI" id="CHEBI:64612"/>
        <dbReference type="ChEBI" id="CHEBI:172940"/>
        <dbReference type="ChEBI" id="CHEBI:172941"/>
    </reaction>
    <physiologicalReaction direction="left-to-right" evidence="10">
        <dbReference type="Rhea" id="RHEA:67549"/>
    </physiologicalReaction>
</comment>
<evidence type="ECO:0000256" key="6">
    <source>
        <dbReference type="ARBA" id="ARBA00022801"/>
    </source>
</evidence>
<dbReference type="InterPro" id="IPR038765">
    <property type="entry name" value="Papain-like_cys_pep_sf"/>
</dbReference>
<dbReference type="InterPro" id="IPR005078">
    <property type="entry name" value="Peptidase_C54"/>
</dbReference>
<comment type="subcellular location">
    <subcellularLocation>
        <location evidence="1 13">Cytoplasm</location>
    </subcellularLocation>
</comment>
<keyword evidence="4 13" id="KW-0963">Cytoplasm</keyword>
<evidence type="ECO:0000256" key="12">
    <source>
        <dbReference type="ARBA" id="ARBA00045891"/>
    </source>
</evidence>
<organism evidence="16 17">
    <name type="scientific">Dunaliella salina</name>
    <name type="common">Green alga</name>
    <name type="synonym">Protococcus salinus</name>
    <dbReference type="NCBI Taxonomy" id="3046"/>
    <lineage>
        <taxon>Eukaryota</taxon>
        <taxon>Viridiplantae</taxon>
        <taxon>Chlorophyta</taxon>
        <taxon>core chlorophytes</taxon>
        <taxon>Chlorophyceae</taxon>
        <taxon>CS clade</taxon>
        <taxon>Chlamydomonadales</taxon>
        <taxon>Dunaliellaceae</taxon>
        <taxon>Dunaliella</taxon>
    </lineage>
</organism>
<comment type="similarity">
    <text evidence="2 13">Belongs to the peptidase C54 family.</text>
</comment>
<feature type="region of interest" description="Disordered" evidence="14">
    <location>
        <begin position="269"/>
        <end position="345"/>
    </location>
</feature>
<comment type="subunit">
    <text evidence="11">Interacts with ATG8.</text>
</comment>
<comment type="function">
    <text evidence="12">Cysteine protease that plays a key role in autophagy by mediating both proteolytic activation and delipidation of ATG8 family proteins. The protease activity is required for proteolytic activation of ATG8 family proteins: cleaves the C-terminal amino acid of ATG8 proteins to reveal a C-terminal glycine. Exposure of the glycine at the C-terminus is essential for ATG8 proteins conjugation to phosphatidylethanolamine (PE) and insertion to membranes, which is necessary for autophagy. In addition to the protease activity, also mediates delipidation of PE-conjugated ATG8 proteins.</text>
</comment>
<evidence type="ECO:0000256" key="4">
    <source>
        <dbReference type="ARBA" id="ARBA00022490"/>
    </source>
</evidence>
<reference evidence="16" key="1">
    <citation type="submission" date="2017-08" db="EMBL/GenBank/DDBJ databases">
        <authorList>
            <person name="Polle J.E."/>
            <person name="Barry K."/>
            <person name="Cushman J."/>
            <person name="Schmutz J."/>
            <person name="Tran D."/>
            <person name="Hathwaick L.T."/>
            <person name="Yim W.C."/>
            <person name="Jenkins J."/>
            <person name="Mckie-Krisberg Z.M."/>
            <person name="Prochnik S."/>
            <person name="Lindquist E."/>
            <person name="Dockter R.B."/>
            <person name="Adam C."/>
            <person name="Molina H."/>
            <person name="Bunkerborg J."/>
            <person name="Jin E."/>
            <person name="Buchheim M."/>
            <person name="Magnuson J."/>
        </authorList>
    </citation>
    <scope>NUCLEOTIDE SEQUENCE</scope>
    <source>
        <strain evidence="16">CCAP 19/18</strain>
    </source>
</reference>
<evidence type="ECO:0000259" key="15">
    <source>
        <dbReference type="Pfam" id="PF03416"/>
    </source>
</evidence>
<evidence type="ECO:0000256" key="2">
    <source>
        <dbReference type="ARBA" id="ARBA00010958"/>
    </source>
</evidence>
<feature type="compositionally biased region" description="Polar residues" evidence="14">
    <location>
        <begin position="393"/>
        <end position="403"/>
    </location>
</feature>
<evidence type="ECO:0000256" key="14">
    <source>
        <dbReference type="SAM" id="MobiDB-lite"/>
    </source>
</evidence>
<evidence type="ECO:0000256" key="3">
    <source>
        <dbReference type="ARBA" id="ARBA00022448"/>
    </source>
</evidence>
<keyword evidence="5 13" id="KW-0645">Protease</keyword>
<keyword evidence="8 13" id="KW-0653">Protein transport</keyword>
<evidence type="ECO:0000256" key="9">
    <source>
        <dbReference type="ARBA" id="ARBA00023006"/>
    </source>
</evidence>
<dbReference type="Pfam" id="PF03416">
    <property type="entry name" value="Peptidase_C54"/>
    <property type="match status" value="1"/>
</dbReference>
<protein>
    <recommendedName>
        <fullName evidence="13">Cysteine protease</fullName>
        <ecNumber evidence="13">3.4.22.-</ecNumber>
    </recommendedName>
</protein>
<sequence>MRENNGSAERADSRLIAGVWQGIQEAKCSGSACVRKLVELVQGRAALLPNELLWMLGTCYGVTDQDGQQEVLPPEILEVFGRDFASRVWCTYRKNFPCLGESLLTSDVGWGCTLRSGQMLVAEALSRHVLGRCWMRDPSRPDPRMLSLLAQLADSPSAPLSIHQLCAAGANHGIQPGKWLGPWVLCKALGALFSRAQPWGLSVHVVCDPSGGGAPALDVQHVRSLLPQPSPQPQAAAALPSSTPAATPAAASVAASAQEGALLPTAPVHAAAGRGSQGEGRSSKHLNSNDNADPSHFDGGAGGEAAAKIGPPHSQAAAQAGQTAFAGPCSSAAEQQEEQTRGDHDAECAGAAVKEAHHHQQSGQHNMGEACLPQDAAHSSDSRQLPGSECQAPPQSQTQQNNHRPGLLLLVPLTLGVDKVAPSLMPGPARSAKSHWVGDTGLSHIARG</sequence>
<comment type="caution">
    <text evidence="16">The sequence shown here is derived from an EMBL/GenBank/DDBJ whole genome shotgun (WGS) entry which is preliminary data.</text>
</comment>
<keyword evidence="6 13" id="KW-0378">Hydrolase</keyword>
<evidence type="ECO:0000313" key="17">
    <source>
        <dbReference type="Proteomes" id="UP000815325"/>
    </source>
</evidence>
<feature type="domain" description="Peptidase C54 catalytic" evidence="15">
    <location>
        <begin position="79"/>
        <end position="208"/>
    </location>
</feature>
<evidence type="ECO:0000256" key="11">
    <source>
        <dbReference type="ARBA" id="ARBA00038724"/>
    </source>
</evidence>
<dbReference type="PANTHER" id="PTHR22624:SF49">
    <property type="entry name" value="CYSTEINE PROTEASE"/>
    <property type="match status" value="1"/>
</dbReference>
<feature type="region of interest" description="Disordered" evidence="14">
    <location>
        <begin position="375"/>
        <end position="403"/>
    </location>
</feature>
<evidence type="ECO:0000256" key="5">
    <source>
        <dbReference type="ARBA" id="ARBA00022670"/>
    </source>
</evidence>
<evidence type="ECO:0000256" key="8">
    <source>
        <dbReference type="ARBA" id="ARBA00022927"/>
    </source>
</evidence>
<feature type="region of interest" description="Disordered" evidence="14">
    <location>
        <begin position="426"/>
        <end position="448"/>
    </location>
</feature>
<dbReference type="EC" id="3.4.22.-" evidence="13"/>
<keyword evidence="7" id="KW-0788">Thiol protease</keyword>
<evidence type="ECO:0000256" key="13">
    <source>
        <dbReference type="RuleBase" id="RU363115"/>
    </source>
</evidence>
<feature type="compositionally biased region" description="Low complexity" evidence="14">
    <location>
        <begin position="315"/>
        <end position="327"/>
    </location>
</feature>
<keyword evidence="9 13" id="KW-0072">Autophagy</keyword>
<gene>
    <name evidence="16" type="ORF">DUNSADRAFT_15701</name>
</gene>
<proteinExistence type="inferred from homology"/>